<keyword evidence="2" id="KW-1185">Reference proteome</keyword>
<dbReference type="Proteomes" id="UP001232001">
    <property type="component" value="Chromosome"/>
</dbReference>
<dbReference type="EMBL" id="CP122539">
    <property type="protein sequence ID" value="WGH76359.1"/>
    <property type="molecule type" value="Genomic_DNA"/>
</dbReference>
<evidence type="ECO:0000313" key="1">
    <source>
        <dbReference type="EMBL" id="WGH76359.1"/>
    </source>
</evidence>
<sequence length="114" mass="13039">MFKISKGNILLLKIETLGKLSLYSSIKTVVYSDFNYSGGNMTPRVNGSDTYTIYYFGEDDTTVVSPLRNEKDDAKIYNKFFKKCKVFVDLSLEERKKLNGMKGAVEFFNKNCTN</sequence>
<organism evidence="1 2">
    <name type="scientific">Tenacibaculum tangerinum</name>
    <dbReference type="NCBI Taxonomy" id="3038772"/>
    <lineage>
        <taxon>Bacteria</taxon>
        <taxon>Pseudomonadati</taxon>
        <taxon>Bacteroidota</taxon>
        <taxon>Flavobacteriia</taxon>
        <taxon>Flavobacteriales</taxon>
        <taxon>Flavobacteriaceae</taxon>
        <taxon>Tenacibaculum</taxon>
    </lineage>
</organism>
<dbReference type="RefSeq" id="WP_279652227.1">
    <property type="nucleotide sequence ID" value="NZ_CP122539.1"/>
</dbReference>
<protein>
    <submittedName>
        <fullName evidence="1">Uncharacterized protein</fullName>
    </submittedName>
</protein>
<evidence type="ECO:0000313" key="2">
    <source>
        <dbReference type="Proteomes" id="UP001232001"/>
    </source>
</evidence>
<accession>A0ABY8L4K7</accession>
<name>A0ABY8L4K7_9FLAO</name>
<reference evidence="1 2" key="1">
    <citation type="submission" date="2023-04" db="EMBL/GenBank/DDBJ databases">
        <title>Tenacibaculum tangerinum sp. nov., isolated from sea tidal flat of South Korea.</title>
        <authorList>
            <person name="Lee S.H."/>
            <person name="Kim J.-J."/>
        </authorList>
    </citation>
    <scope>NUCLEOTIDE SEQUENCE [LARGE SCALE GENOMIC DNA]</scope>
    <source>
        <strain evidence="1 2">GRR-S3-23</strain>
    </source>
</reference>
<proteinExistence type="predicted"/>
<gene>
    <name evidence="1" type="ORF">P8625_04120</name>
</gene>